<evidence type="ECO:0000256" key="5">
    <source>
        <dbReference type="ARBA" id="ARBA00022679"/>
    </source>
</evidence>
<dbReference type="EC" id="2.7.6.3" evidence="3"/>
<comment type="similarity">
    <text evidence="2">Belongs to the HPPK family.</text>
</comment>
<evidence type="ECO:0000256" key="2">
    <source>
        <dbReference type="ARBA" id="ARBA00005810"/>
    </source>
</evidence>
<evidence type="ECO:0000313" key="14">
    <source>
        <dbReference type="EMBL" id="PXX24510.1"/>
    </source>
</evidence>
<evidence type="ECO:0000256" key="6">
    <source>
        <dbReference type="ARBA" id="ARBA00022741"/>
    </source>
</evidence>
<evidence type="ECO:0000256" key="7">
    <source>
        <dbReference type="ARBA" id="ARBA00022777"/>
    </source>
</evidence>
<organism evidence="14 15">
    <name type="scientific">Hoylesella shahii DSM 15611 = JCM 12083</name>
    <dbReference type="NCBI Taxonomy" id="1122991"/>
    <lineage>
        <taxon>Bacteria</taxon>
        <taxon>Pseudomonadati</taxon>
        <taxon>Bacteroidota</taxon>
        <taxon>Bacteroidia</taxon>
        <taxon>Bacteroidales</taxon>
        <taxon>Prevotellaceae</taxon>
        <taxon>Hoylesella</taxon>
    </lineage>
</organism>
<dbReference type="PANTHER" id="PTHR43071:SF1">
    <property type="entry name" value="2-AMINO-4-HYDROXY-6-HYDROXYMETHYLDIHYDROPTERIDINE PYROPHOSPHOKINASE"/>
    <property type="match status" value="1"/>
</dbReference>
<comment type="function">
    <text evidence="10">Catalyzes the transfer of pyrophosphate from adenosine triphosphate (ATP) to 6-hydroxymethyl-7,8-dihydropterin, an enzymatic step in folate biosynthesis pathway.</text>
</comment>
<dbReference type="EMBL" id="QJJX01000002">
    <property type="protein sequence ID" value="PXX24510.1"/>
    <property type="molecule type" value="Genomic_DNA"/>
</dbReference>
<protein>
    <recommendedName>
        <fullName evidence="4">2-amino-4-hydroxy-6-hydroxymethyldihydropteridine pyrophosphokinase</fullName>
        <ecNumber evidence="3">2.7.6.3</ecNumber>
    </recommendedName>
    <alternativeName>
        <fullName evidence="11">6-hydroxymethyl-7,8-dihydropterin pyrophosphokinase</fullName>
    </alternativeName>
    <alternativeName>
        <fullName evidence="12">7,8-dihydro-6-hydroxymethylpterin-pyrophosphokinase</fullName>
    </alternativeName>
</protein>
<feature type="domain" description="7,8-dihydro-6-hydroxymethylpterin-pyrophosphokinase" evidence="13">
    <location>
        <begin position="13"/>
        <end position="106"/>
    </location>
</feature>
<evidence type="ECO:0000256" key="1">
    <source>
        <dbReference type="ARBA" id="ARBA00005051"/>
    </source>
</evidence>
<name>A0A318I5J0_9BACT</name>
<dbReference type="GO" id="GO:0016301">
    <property type="term" value="F:kinase activity"/>
    <property type="evidence" value="ECO:0007669"/>
    <property type="project" value="UniProtKB-KW"/>
</dbReference>
<dbReference type="SUPFAM" id="SSF55083">
    <property type="entry name" value="6-hydroxymethyl-7,8-dihydropterin pyrophosphokinase, HPPK"/>
    <property type="match status" value="1"/>
</dbReference>
<dbReference type="UniPathway" id="UPA00077">
    <property type="reaction ID" value="UER00155"/>
</dbReference>
<gene>
    <name evidence="14" type="ORF">EJ73_00316</name>
</gene>
<dbReference type="RefSeq" id="WP_232227041.1">
    <property type="nucleotide sequence ID" value="NZ_BAIZ01000001.1"/>
</dbReference>
<dbReference type="GO" id="GO:0046656">
    <property type="term" value="P:folic acid biosynthetic process"/>
    <property type="evidence" value="ECO:0007669"/>
    <property type="project" value="UniProtKB-KW"/>
</dbReference>
<dbReference type="AlphaFoldDB" id="A0A318I5J0"/>
<dbReference type="GO" id="GO:0046654">
    <property type="term" value="P:tetrahydrofolate biosynthetic process"/>
    <property type="evidence" value="ECO:0007669"/>
    <property type="project" value="UniProtKB-UniPathway"/>
</dbReference>
<comment type="pathway">
    <text evidence="1">Cofactor biosynthesis; tetrahydrofolate biosynthesis; 2-amino-4-hydroxy-6-hydroxymethyl-7,8-dihydropteridine diphosphate from 7,8-dihydroneopterin triphosphate: step 4/4.</text>
</comment>
<evidence type="ECO:0000256" key="4">
    <source>
        <dbReference type="ARBA" id="ARBA00016218"/>
    </source>
</evidence>
<dbReference type="Pfam" id="PF01288">
    <property type="entry name" value="HPPK"/>
    <property type="match status" value="1"/>
</dbReference>
<dbReference type="Proteomes" id="UP000248314">
    <property type="component" value="Unassembled WGS sequence"/>
</dbReference>
<comment type="caution">
    <text evidence="14">The sequence shown here is derived from an EMBL/GenBank/DDBJ whole genome shotgun (WGS) entry which is preliminary data.</text>
</comment>
<keyword evidence="7 14" id="KW-0418">Kinase</keyword>
<keyword evidence="5" id="KW-0808">Transferase</keyword>
<keyword evidence="9" id="KW-0289">Folate biosynthesis</keyword>
<keyword evidence="8" id="KW-0067">ATP-binding</keyword>
<dbReference type="InterPro" id="IPR035907">
    <property type="entry name" value="Hppk_sf"/>
</dbReference>
<accession>A0A318I5J0</accession>
<keyword evidence="15" id="KW-1185">Reference proteome</keyword>
<keyword evidence="6" id="KW-0547">Nucleotide-binding</keyword>
<evidence type="ECO:0000256" key="12">
    <source>
        <dbReference type="ARBA" id="ARBA00033413"/>
    </source>
</evidence>
<proteinExistence type="inferred from homology"/>
<evidence type="ECO:0000256" key="9">
    <source>
        <dbReference type="ARBA" id="ARBA00022909"/>
    </source>
</evidence>
<dbReference type="InterPro" id="IPR000550">
    <property type="entry name" value="Hppk"/>
</dbReference>
<evidence type="ECO:0000313" key="15">
    <source>
        <dbReference type="Proteomes" id="UP000248314"/>
    </source>
</evidence>
<evidence type="ECO:0000259" key="13">
    <source>
        <dbReference type="Pfam" id="PF01288"/>
    </source>
</evidence>
<dbReference type="GO" id="GO:0005524">
    <property type="term" value="F:ATP binding"/>
    <property type="evidence" value="ECO:0007669"/>
    <property type="project" value="UniProtKB-KW"/>
</dbReference>
<evidence type="ECO:0000256" key="8">
    <source>
        <dbReference type="ARBA" id="ARBA00022840"/>
    </source>
</evidence>
<dbReference type="STRING" id="1122991.GCA_000613445_03194"/>
<evidence type="ECO:0000256" key="3">
    <source>
        <dbReference type="ARBA" id="ARBA00013253"/>
    </source>
</evidence>
<sequence>MNEMENNIHHILLALGSNTRAEENIREAQAYLTATFPNMQFSRLLSTPAVGIVSPPFINCMAQTHCSVELDEVLDVLKSIEVAMGSTNEDRKKNVVVIDIDLLQFDNERRKTDDWDRDYIQLLYKELCCK</sequence>
<dbReference type="Gene3D" id="3.30.70.560">
    <property type="entry name" value="7,8-Dihydro-6-hydroxymethylpterin-pyrophosphokinase HPPK"/>
    <property type="match status" value="1"/>
</dbReference>
<evidence type="ECO:0000256" key="10">
    <source>
        <dbReference type="ARBA" id="ARBA00029409"/>
    </source>
</evidence>
<dbReference type="PANTHER" id="PTHR43071">
    <property type="entry name" value="2-AMINO-4-HYDROXY-6-HYDROXYMETHYLDIHYDROPTERIDINE PYROPHOSPHOKINASE"/>
    <property type="match status" value="1"/>
</dbReference>
<evidence type="ECO:0000256" key="11">
    <source>
        <dbReference type="ARBA" id="ARBA00029766"/>
    </source>
</evidence>
<dbReference type="GO" id="GO:0003848">
    <property type="term" value="F:2-amino-4-hydroxy-6-hydroxymethyldihydropteridine diphosphokinase activity"/>
    <property type="evidence" value="ECO:0007669"/>
    <property type="project" value="UniProtKB-EC"/>
</dbReference>
<reference evidence="14 15" key="1">
    <citation type="submission" date="2018-05" db="EMBL/GenBank/DDBJ databases">
        <title>Genomic Encyclopedia of Type Strains, Phase I: the one thousand microbial genomes (KMG-I) project.</title>
        <authorList>
            <person name="Kyrpides N."/>
        </authorList>
    </citation>
    <scope>NUCLEOTIDE SEQUENCE [LARGE SCALE GENOMIC DNA]</scope>
    <source>
        <strain evidence="14 15">DSM 15611</strain>
    </source>
</reference>